<accession>A0AAD8ELB9</accession>
<proteinExistence type="predicted"/>
<dbReference type="Gene3D" id="3.40.50.300">
    <property type="entry name" value="P-loop containing nucleotide triphosphate hydrolases"/>
    <property type="match status" value="1"/>
</dbReference>
<evidence type="ECO:0000313" key="5">
    <source>
        <dbReference type="Proteomes" id="UP001233999"/>
    </source>
</evidence>
<dbReference type="PANTHER" id="PTHR10606:SF44">
    <property type="entry name" value="6-PHOSPHOFRUCTO 2-KINASE_FRUCTOSE 2,6-BISPHOSPHATASE LONG FORM"/>
    <property type="match status" value="1"/>
</dbReference>
<dbReference type="GO" id="GO:0006000">
    <property type="term" value="P:fructose metabolic process"/>
    <property type="evidence" value="ECO:0007669"/>
    <property type="project" value="InterPro"/>
</dbReference>
<dbReference type="PIRSF" id="PIRSF000709">
    <property type="entry name" value="6PFK_2-Ptase"/>
    <property type="match status" value="1"/>
</dbReference>
<dbReference type="GO" id="GO:0004331">
    <property type="term" value="F:fructose-2,6-bisphosphate 2-phosphatase activity"/>
    <property type="evidence" value="ECO:0007669"/>
    <property type="project" value="TreeGrafter"/>
</dbReference>
<dbReference type="GO" id="GO:0005829">
    <property type="term" value="C:cytosol"/>
    <property type="evidence" value="ECO:0007669"/>
    <property type="project" value="TreeGrafter"/>
</dbReference>
<dbReference type="AlphaFoldDB" id="A0AAD8ELB9"/>
<feature type="non-terminal residue" evidence="4">
    <location>
        <position position="1"/>
    </location>
</feature>
<gene>
    <name evidence="4" type="ORF">L9F63_027601</name>
</gene>
<dbReference type="InterPro" id="IPR027417">
    <property type="entry name" value="P-loop_NTPase"/>
</dbReference>
<name>A0AAD8ELB9_DIPPU</name>
<dbReference type="GO" id="GO:0006003">
    <property type="term" value="P:fructose 2,6-bisphosphate metabolic process"/>
    <property type="evidence" value="ECO:0007669"/>
    <property type="project" value="InterPro"/>
</dbReference>
<reference evidence="4" key="1">
    <citation type="journal article" date="2023" name="IScience">
        <title>Live-bearing cockroach genome reveals convergent evolutionary mechanisms linked to viviparity in insects and beyond.</title>
        <authorList>
            <person name="Fouks B."/>
            <person name="Harrison M.C."/>
            <person name="Mikhailova A.A."/>
            <person name="Marchal E."/>
            <person name="English S."/>
            <person name="Carruthers M."/>
            <person name="Jennings E.C."/>
            <person name="Chiamaka E.L."/>
            <person name="Frigard R.A."/>
            <person name="Pippel M."/>
            <person name="Attardo G.M."/>
            <person name="Benoit J.B."/>
            <person name="Bornberg-Bauer E."/>
            <person name="Tobe S.S."/>
        </authorList>
    </citation>
    <scope>NUCLEOTIDE SEQUENCE</scope>
    <source>
        <strain evidence="4">Stay&amp;Tobe</strain>
    </source>
</reference>
<dbReference type="GO" id="GO:0003873">
    <property type="term" value="F:6-phosphofructo-2-kinase activity"/>
    <property type="evidence" value="ECO:0007669"/>
    <property type="project" value="InterPro"/>
</dbReference>
<dbReference type="Pfam" id="PF01591">
    <property type="entry name" value="6PF2K"/>
    <property type="match status" value="1"/>
</dbReference>
<dbReference type="PANTHER" id="PTHR10606">
    <property type="entry name" value="6-PHOSPHOFRUCTO-2-KINASE/FRUCTOSE-2,6-BISPHOSPHATASE"/>
    <property type="match status" value="1"/>
</dbReference>
<dbReference type="SUPFAM" id="SSF52540">
    <property type="entry name" value="P-loop containing nucleoside triphosphate hydrolases"/>
    <property type="match status" value="1"/>
</dbReference>
<dbReference type="GO" id="GO:0005524">
    <property type="term" value="F:ATP binding"/>
    <property type="evidence" value="ECO:0007669"/>
    <property type="project" value="UniProtKB-KW"/>
</dbReference>
<dbReference type="InterPro" id="IPR013079">
    <property type="entry name" value="6Phosfructo_kin"/>
</dbReference>
<keyword evidence="5" id="KW-1185">Reference proteome</keyword>
<evidence type="ECO:0000313" key="4">
    <source>
        <dbReference type="EMBL" id="KAJ9593757.1"/>
    </source>
</evidence>
<evidence type="ECO:0000256" key="1">
    <source>
        <dbReference type="ARBA" id="ARBA00022741"/>
    </source>
</evidence>
<protein>
    <recommendedName>
        <fullName evidence="3">6-phosphofructo-2-kinase domain-containing protein</fullName>
    </recommendedName>
</protein>
<dbReference type="InterPro" id="IPR003094">
    <property type="entry name" value="6Pfruct_kin"/>
</dbReference>
<feature type="domain" description="6-phosphofructo-2-kinase" evidence="3">
    <location>
        <begin position="1"/>
        <end position="81"/>
    </location>
</feature>
<comment type="caution">
    <text evidence="4">The sequence shown here is derived from an EMBL/GenBank/DDBJ whole genome shotgun (WGS) entry which is preliminary data.</text>
</comment>
<evidence type="ECO:0000256" key="2">
    <source>
        <dbReference type="ARBA" id="ARBA00022840"/>
    </source>
</evidence>
<reference evidence="4" key="2">
    <citation type="submission" date="2023-05" db="EMBL/GenBank/DDBJ databases">
        <authorList>
            <person name="Fouks B."/>
        </authorList>
    </citation>
    <scope>NUCLEOTIDE SEQUENCE</scope>
    <source>
        <strain evidence="4">Stay&amp;Tobe</strain>
        <tissue evidence="4">Testes</tissue>
    </source>
</reference>
<organism evidence="4 5">
    <name type="scientific">Diploptera punctata</name>
    <name type="common">Pacific beetle cockroach</name>
    <dbReference type="NCBI Taxonomy" id="6984"/>
    <lineage>
        <taxon>Eukaryota</taxon>
        <taxon>Metazoa</taxon>
        <taxon>Ecdysozoa</taxon>
        <taxon>Arthropoda</taxon>
        <taxon>Hexapoda</taxon>
        <taxon>Insecta</taxon>
        <taxon>Pterygota</taxon>
        <taxon>Neoptera</taxon>
        <taxon>Polyneoptera</taxon>
        <taxon>Dictyoptera</taxon>
        <taxon>Blattodea</taxon>
        <taxon>Blaberoidea</taxon>
        <taxon>Blaberidae</taxon>
        <taxon>Diplopterinae</taxon>
        <taxon>Diploptera</taxon>
    </lineage>
</organism>
<dbReference type="Proteomes" id="UP001233999">
    <property type="component" value="Unassembled WGS sequence"/>
</dbReference>
<evidence type="ECO:0000259" key="3">
    <source>
        <dbReference type="Pfam" id="PF01591"/>
    </source>
</evidence>
<keyword evidence="1" id="KW-0547">Nucleotide-binding</keyword>
<sequence>MVGLPARGKTYISKKLCRYLKWIGFKTRVFNLGEYRRFKQKNADHTLFESDNEEGVALREQCATEALQDAAAWIQEGGEIA</sequence>
<dbReference type="EMBL" id="JASPKZ010003400">
    <property type="protein sequence ID" value="KAJ9593757.1"/>
    <property type="molecule type" value="Genomic_DNA"/>
</dbReference>
<keyword evidence="2" id="KW-0067">ATP-binding</keyword>